<dbReference type="GO" id="GO:0005829">
    <property type="term" value="C:cytosol"/>
    <property type="evidence" value="ECO:0007669"/>
    <property type="project" value="TreeGrafter"/>
</dbReference>
<dbReference type="AlphaFoldDB" id="A0A3G9IT10"/>
<dbReference type="Pfam" id="PF00248">
    <property type="entry name" value="Aldo_ket_red"/>
    <property type="match status" value="1"/>
</dbReference>
<dbReference type="EMBL" id="AP019308">
    <property type="protein sequence ID" value="BBH21997.1"/>
    <property type="molecule type" value="Genomic_DNA"/>
</dbReference>
<dbReference type="SUPFAM" id="SSF51430">
    <property type="entry name" value="NAD(P)-linked oxidoreductase"/>
    <property type="match status" value="1"/>
</dbReference>
<keyword evidence="3" id="KW-1185">Reference proteome</keyword>
<dbReference type="PANTHER" id="PTHR43364">
    <property type="entry name" value="NADH-SPECIFIC METHYLGLYOXAL REDUCTASE-RELATED"/>
    <property type="match status" value="1"/>
</dbReference>
<gene>
    <name evidence="2" type="ORF">Back11_33420</name>
</gene>
<dbReference type="InterPro" id="IPR050523">
    <property type="entry name" value="AKR_Detox_Biosynth"/>
</dbReference>
<dbReference type="Gene3D" id="3.20.20.100">
    <property type="entry name" value="NADP-dependent oxidoreductase domain"/>
    <property type="match status" value="1"/>
</dbReference>
<evidence type="ECO:0000313" key="2">
    <source>
        <dbReference type="EMBL" id="BBH21997.1"/>
    </source>
</evidence>
<organism evidence="2 3">
    <name type="scientific">Paenibacillus baekrokdamisoli</name>
    <dbReference type="NCBI Taxonomy" id="1712516"/>
    <lineage>
        <taxon>Bacteria</taxon>
        <taxon>Bacillati</taxon>
        <taxon>Bacillota</taxon>
        <taxon>Bacilli</taxon>
        <taxon>Bacillales</taxon>
        <taxon>Paenibacillaceae</taxon>
        <taxon>Paenibacillus</taxon>
    </lineage>
</organism>
<dbReference type="InterPro" id="IPR023210">
    <property type="entry name" value="NADP_OxRdtase_dom"/>
</dbReference>
<evidence type="ECO:0000313" key="3">
    <source>
        <dbReference type="Proteomes" id="UP000275368"/>
    </source>
</evidence>
<dbReference type="KEGG" id="pbk:Back11_33420"/>
<accession>A0A3G9IT10</accession>
<dbReference type="InterPro" id="IPR036812">
    <property type="entry name" value="NAD(P)_OxRdtase_dom_sf"/>
</dbReference>
<dbReference type="OrthoDB" id="9773828at2"/>
<protein>
    <submittedName>
        <fullName evidence="2">Aldo/keto reductase</fullName>
    </submittedName>
</protein>
<reference evidence="2 3" key="1">
    <citation type="submission" date="2018-11" db="EMBL/GenBank/DDBJ databases">
        <title>Complete genome sequence of Paenibacillus baekrokdamisoli strain KCTC 33723.</title>
        <authorList>
            <person name="Kang S.W."/>
            <person name="Lee K.C."/>
            <person name="Kim K.K."/>
            <person name="Kim J.S."/>
            <person name="Kim D.S."/>
            <person name="Ko S.H."/>
            <person name="Yang S.H."/>
            <person name="Lee J.S."/>
        </authorList>
    </citation>
    <scope>NUCLEOTIDE SEQUENCE [LARGE SCALE GENOMIC DNA]</scope>
    <source>
        <strain evidence="2 3">KCTC 33723</strain>
    </source>
</reference>
<dbReference type="RefSeq" id="WP_125659370.1">
    <property type="nucleotide sequence ID" value="NZ_AP019308.1"/>
</dbReference>
<proteinExistence type="predicted"/>
<name>A0A3G9IT10_9BACL</name>
<feature type="domain" description="NADP-dependent oxidoreductase" evidence="1">
    <location>
        <begin position="17"/>
        <end position="312"/>
    </location>
</feature>
<dbReference type="CDD" id="cd19092">
    <property type="entry name" value="AKR_BsYcsN_EcYdhF-like"/>
    <property type="match status" value="1"/>
</dbReference>
<sequence length="324" mass="36141">MTKSIPLKLRDINASQLVLGCMRLGGGWDQTPITAEHIKEGHEALDAALEIGINMFDHADIYTKGKAEQVFGEVLKERPGLREQILIQSKCGIRFGDEVNPHRFDFSESHILNSVDGILERLGTEYIDFLLLHRPDPLVEPEEVASAIHKLKASGKVRYFGVSNMSQGQIRLLQAYSDEPFIVNQLEMSLKKIGFVETGVHVNQEAAKNNVFPEGTIEHCRLENIQLQSWGPLAQGVYSGRSLEEESETVVKTAALVQKLAEEKNTTPESIVLAWLMTHPAGIQPVIGTINAKRILACKDASTLRLTREEWYTLYISSRGVNMP</sequence>
<dbReference type="Proteomes" id="UP000275368">
    <property type="component" value="Chromosome"/>
</dbReference>
<evidence type="ECO:0000259" key="1">
    <source>
        <dbReference type="Pfam" id="PF00248"/>
    </source>
</evidence>
<dbReference type="PANTHER" id="PTHR43364:SF1">
    <property type="entry name" value="OXIDOREDUCTASE YDHF"/>
    <property type="match status" value="1"/>
</dbReference>